<accession>A0A067LS82</accession>
<keyword evidence="3" id="KW-1185">Reference proteome</keyword>
<proteinExistence type="predicted"/>
<dbReference type="EMBL" id="KL198177">
    <property type="protein sequence ID" value="KDQ05869.1"/>
    <property type="molecule type" value="Genomic_DNA"/>
</dbReference>
<sequence>MGNVPLVRRSRSQRTHPPRSISPSNLSLQSLGKGSLNVTSRGWCFPRPPTAVSALLKYLRPFAHLPICPFAHPQSEILCTCPTRNTARYGSAPSSSQREYSCHSHGRGRDPPPICEIFSLLLSFSVHQTAPFYRSTPVHSPISLCLTISPDPRPLSSPSASRRHNPTRCQRESIQVLSANTVCGR</sequence>
<dbReference type="AlphaFoldDB" id="A0A067LS82"/>
<feature type="region of interest" description="Disordered" evidence="1">
    <location>
        <begin position="1"/>
        <end position="28"/>
    </location>
</feature>
<gene>
    <name evidence="2" type="ORF">BOTBODRAFT_287579</name>
</gene>
<feature type="compositionally biased region" description="Basic residues" evidence="1">
    <location>
        <begin position="8"/>
        <end position="17"/>
    </location>
</feature>
<evidence type="ECO:0000313" key="2">
    <source>
        <dbReference type="EMBL" id="KDQ05869.1"/>
    </source>
</evidence>
<evidence type="ECO:0000256" key="1">
    <source>
        <dbReference type="SAM" id="MobiDB-lite"/>
    </source>
</evidence>
<evidence type="ECO:0000313" key="3">
    <source>
        <dbReference type="Proteomes" id="UP000027195"/>
    </source>
</evidence>
<name>A0A067LS82_BOTB1</name>
<organism evidence="2 3">
    <name type="scientific">Botryobasidium botryosum (strain FD-172 SS1)</name>
    <dbReference type="NCBI Taxonomy" id="930990"/>
    <lineage>
        <taxon>Eukaryota</taxon>
        <taxon>Fungi</taxon>
        <taxon>Dikarya</taxon>
        <taxon>Basidiomycota</taxon>
        <taxon>Agaricomycotina</taxon>
        <taxon>Agaricomycetes</taxon>
        <taxon>Cantharellales</taxon>
        <taxon>Botryobasidiaceae</taxon>
        <taxon>Botryobasidium</taxon>
    </lineage>
</organism>
<dbReference type="HOGENOM" id="CLU_1461077_0_0_1"/>
<dbReference type="InParanoid" id="A0A067LS82"/>
<reference evidence="3" key="1">
    <citation type="journal article" date="2014" name="Proc. Natl. Acad. Sci. U.S.A.">
        <title>Extensive sampling of basidiomycete genomes demonstrates inadequacy of the white-rot/brown-rot paradigm for wood decay fungi.</title>
        <authorList>
            <person name="Riley R."/>
            <person name="Salamov A.A."/>
            <person name="Brown D.W."/>
            <person name="Nagy L.G."/>
            <person name="Floudas D."/>
            <person name="Held B.W."/>
            <person name="Levasseur A."/>
            <person name="Lombard V."/>
            <person name="Morin E."/>
            <person name="Otillar R."/>
            <person name="Lindquist E.A."/>
            <person name="Sun H."/>
            <person name="LaButti K.M."/>
            <person name="Schmutz J."/>
            <person name="Jabbour D."/>
            <person name="Luo H."/>
            <person name="Baker S.E."/>
            <person name="Pisabarro A.G."/>
            <person name="Walton J.D."/>
            <person name="Blanchette R.A."/>
            <person name="Henrissat B."/>
            <person name="Martin F."/>
            <person name="Cullen D."/>
            <person name="Hibbett D.S."/>
            <person name="Grigoriev I.V."/>
        </authorList>
    </citation>
    <scope>NUCLEOTIDE SEQUENCE [LARGE SCALE GENOMIC DNA]</scope>
    <source>
        <strain evidence="3">FD-172 SS1</strain>
    </source>
</reference>
<protein>
    <submittedName>
        <fullName evidence="2">Uncharacterized protein</fullName>
    </submittedName>
</protein>
<dbReference type="Proteomes" id="UP000027195">
    <property type="component" value="Unassembled WGS sequence"/>
</dbReference>